<dbReference type="OrthoDB" id="9796958at2"/>
<dbReference type="RefSeq" id="WP_013257512.1">
    <property type="nucleotide sequence ID" value="NC_014365.1"/>
</dbReference>
<feature type="domain" description="Isochorismatase-like" evidence="1">
    <location>
        <begin position="11"/>
        <end position="159"/>
    </location>
</feature>
<keyword evidence="2" id="KW-0378">Hydrolase</keyword>
<dbReference type="EMBL" id="CP002085">
    <property type="protein sequence ID" value="ADK84057.1"/>
    <property type="molecule type" value="Genomic_DNA"/>
</dbReference>
<dbReference type="AlphaFoldDB" id="E1QES1"/>
<proteinExistence type="predicted"/>
<evidence type="ECO:0000313" key="3">
    <source>
        <dbReference type="Proteomes" id="UP000009047"/>
    </source>
</evidence>
<accession>E1QES1</accession>
<dbReference type="Pfam" id="PF00857">
    <property type="entry name" value="Isochorismatase"/>
    <property type="match status" value="1"/>
</dbReference>
<dbReference type="InterPro" id="IPR000868">
    <property type="entry name" value="Isochorismatase-like_dom"/>
</dbReference>
<dbReference type="SUPFAM" id="SSF52499">
    <property type="entry name" value="Isochorismatase-like hydrolases"/>
    <property type="match status" value="1"/>
</dbReference>
<keyword evidence="3" id="KW-1185">Reference proteome</keyword>
<sequence>MTHALTRPEDCALIVIDVQEKLLPVIDGHGAVLANCQRLARFAGLMDLPVLACRQRKLGQIVAPLAQALPPGLEAMEKTSFDCFGLEPFAGAVAGLGRRTLVLVGIEAHICVMQTALGALAAGYAVQVVADAVGSRAAGNHALALERLRQAGALITSAEMFIYELLQRADRPEFAQVLPLVK</sequence>
<dbReference type="PANTHER" id="PTHR14119">
    <property type="entry name" value="HYDROLASE"/>
    <property type="match status" value="1"/>
</dbReference>
<dbReference type="GO" id="GO:0016787">
    <property type="term" value="F:hydrolase activity"/>
    <property type="evidence" value="ECO:0007669"/>
    <property type="project" value="UniProtKB-KW"/>
</dbReference>
<name>E1QES1_DESB2</name>
<dbReference type="STRING" id="644282.Deba_0685"/>
<gene>
    <name evidence="2" type="ordered locus">Deba_0685</name>
</gene>
<dbReference type="InterPro" id="IPR050993">
    <property type="entry name" value="Isochorismatase_domain"/>
</dbReference>
<dbReference type="Gene3D" id="3.40.50.850">
    <property type="entry name" value="Isochorismatase-like"/>
    <property type="match status" value="1"/>
</dbReference>
<protein>
    <submittedName>
        <fullName evidence="2">Isochorismatase hydrolase</fullName>
    </submittedName>
</protein>
<dbReference type="eggNOG" id="COG1335">
    <property type="taxonomic scope" value="Bacteria"/>
</dbReference>
<evidence type="ECO:0000313" key="2">
    <source>
        <dbReference type="EMBL" id="ADK84057.1"/>
    </source>
</evidence>
<dbReference type="HOGENOM" id="CLU_066901_0_1_7"/>
<organism evidence="2 3">
    <name type="scientific">Desulfarculus baarsii (strain ATCC 33931 / DSM 2075 / LMG 7858 / VKM B-1802 / 2st14)</name>
    <dbReference type="NCBI Taxonomy" id="644282"/>
    <lineage>
        <taxon>Bacteria</taxon>
        <taxon>Pseudomonadati</taxon>
        <taxon>Thermodesulfobacteriota</taxon>
        <taxon>Desulfarculia</taxon>
        <taxon>Desulfarculales</taxon>
        <taxon>Desulfarculaceae</taxon>
        <taxon>Desulfarculus</taxon>
    </lineage>
</organism>
<dbReference type="InterPro" id="IPR036380">
    <property type="entry name" value="Isochorismatase-like_sf"/>
</dbReference>
<dbReference type="PANTHER" id="PTHR14119:SF3">
    <property type="entry name" value="ISOCHORISMATASE DOMAIN-CONTAINING PROTEIN 2"/>
    <property type="match status" value="1"/>
</dbReference>
<evidence type="ECO:0000259" key="1">
    <source>
        <dbReference type="Pfam" id="PF00857"/>
    </source>
</evidence>
<dbReference type="Proteomes" id="UP000009047">
    <property type="component" value="Chromosome"/>
</dbReference>
<reference evidence="2 3" key="1">
    <citation type="journal article" date="2010" name="Stand. Genomic Sci.">
        <title>Complete genome sequence of Desulfarculus baarsii type strain (2st14).</title>
        <authorList>
            <person name="Sun H."/>
            <person name="Spring S."/>
            <person name="Lapidus A."/>
            <person name="Davenport K."/>
            <person name="Del Rio T.G."/>
            <person name="Tice H."/>
            <person name="Nolan M."/>
            <person name="Copeland A."/>
            <person name="Cheng J.F."/>
            <person name="Lucas S."/>
            <person name="Tapia R."/>
            <person name="Goodwin L."/>
            <person name="Pitluck S."/>
            <person name="Ivanova N."/>
            <person name="Pagani I."/>
            <person name="Mavromatis K."/>
            <person name="Ovchinnikova G."/>
            <person name="Pati A."/>
            <person name="Chen A."/>
            <person name="Palaniappan K."/>
            <person name="Hauser L."/>
            <person name="Chang Y.J."/>
            <person name="Jeffries C.D."/>
            <person name="Detter J.C."/>
            <person name="Han C."/>
            <person name="Rohde M."/>
            <person name="Brambilla E."/>
            <person name="Goker M."/>
            <person name="Woyke T."/>
            <person name="Bristow J."/>
            <person name="Eisen J.A."/>
            <person name="Markowitz V."/>
            <person name="Hugenholtz P."/>
            <person name="Kyrpides N.C."/>
            <person name="Klenk H.P."/>
            <person name="Land M."/>
        </authorList>
    </citation>
    <scope>NUCLEOTIDE SEQUENCE [LARGE SCALE GENOMIC DNA]</scope>
    <source>
        <strain evidence="3">ATCC 33931 / DSM 2075 / LMG 7858 / VKM B-1802 / 2st14</strain>
    </source>
</reference>
<dbReference type="KEGG" id="dbr:Deba_0685"/>